<dbReference type="Proteomes" id="UP000245124">
    <property type="component" value="Unassembled WGS sequence"/>
</dbReference>
<evidence type="ECO:0000313" key="2">
    <source>
        <dbReference type="Proteomes" id="UP000245124"/>
    </source>
</evidence>
<dbReference type="InterPro" id="IPR002636">
    <property type="entry name" value="DUF29"/>
</dbReference>
<evidence type="ECO:0000313" key="1">
    <source>
        <dbReference type="EMBL" id="GBG21782.1"/>
    </source>
</evidence>
<dbReference type="Pfam" id="PF01724">
    <property type="entry name" value="DUF29"/>
    <property type="match status" value="1"/>
</dbReference>
<comment type="caution">
    <text evidence="1">The sequence shown here is derived from an EMBL/GenBank/DDBJ whole genome shotgun (WGS) entry which is preliminary data.</text>
</comment>
<reference evidence="1 2" key="1">
    <citation type="submission" date="2017-06" db="EMBL/GenBank/DDBJ databases">
        <title>Genome sequencing of cyanobaciteial culture collection at National Institute for Environmental Studies (NIES).</title>
        <authorList>
            <person name="Hirose Y."/>
            <person name="Shimura Y."/>
            <person name="Fujisawa T."/>
            <person name="Nakamura Y."/>
            <person name="Kawachi M."/>
        </authorList>
    </citation>
    <scope>NUCLEOTIDE SEQUENCE [LARGE SCALE GENOMIC DNA]</scope>
    <source>
        <strain evidence="1 2">NIES-4072</strain>
    </source>
</reference>
<protein>
    <recommendedName>
        <fullName evidence="3">DUF29 domain-containing protein</fullName>
    </recommendedName>
</protein>
<dbReference type="OrthoDB" id="5769308at2"/>
<proteinExistence type="predicted"/>
<dbReference type="Gene3D" id="1.20.1220.20">
    <property type="entry name" value="Uncharcterised protein PF01724"/>
    <property type="match status" value="1"/>
</dbReference>
<dbReference type="PANTHER" id="PTHR34235">
    <property type="entry name" value="SLR1203 PROTEIN-RELATED"/>
    <property type="match status" value="1"/>
</dbReference>
<gene>
    <name evidence="1" type="ORF">NIES4072_54710</name>
</gene>
<sequence length="154" mass="18800">MTTEILKSVEPTLYEEDYYLWVETTLKQLENKDIENLDWQHLVEEIEALGIEQRRKVESYLKQLLIHLLLYRYWENQKQDCQRGWQIEITNFRDELEFSFRSKTLYNYCLNCLDAVYIKARRQAIQKTALQPEIFPEKCPFSPEDIFNNEYFPE</sequence>
<dbReference type="PANTHER" id="PTHR34235:SF3">
    <property type="entry name" value="SLR1203 PROTEIN"/>
    <property type="match status" value="1"/>
</dbReference>
<dbReference type="AlphaFoldDB" id="A0A2R5FSP2"/>
<keyword evidence="2" id="KW-1185">Reference proteome</keyword>
<name>A0A2R5FSP2_NOSCO</name>
<evidence type="ECO:0008006" key="3">
    <source>
        <dbReference type="Google" id="ProtNLM"/>
    </source>
</evidence>
<dbReference type="EMBL" id="BDUD01000001">
    <property type="protein sequence ID" value="GBG21782.1"/>
    <property type="molecule type" value="Genomic_DNA"/>
</dbReference>
<organism evidence="1 2">
    <name type="scientific">Nostoc commune NIES-4072</name>
    <dbReference type="NCBI Taxonomy" id="2005467"/>
    <lineage>
        <taxon>Bacteria</taxon>
        <taxon>Bacillati</taxon>
        <taxon>Cyanobacteriota</taxon>
        <taxon>Cyanophyceae</taxon>
        <taxon>Nostocales</taxon>
        <taxon>Nostocaceae</taxon>
        <taxon>Nostoc</taxon>
    </lineage>
</organism>
<dbReference type="RefSeq" id="WP_109011623.1">
    <property type="nucleotide sequence ID" value="NZ_BDUD01000001.1"/>
</dbReference>
<accession>A0A2R5FSP2</accession>